<dbReference type="SUPFAM" id="SSF49899">
    <property type="entry name" value="Concanavalin A-like lectins/glucanases"/>
    <property type="match status" value="1"/>
</dbReference>
<reference evidence="9 10" key="1">
    <citation type="submission" date="2018-06" db="EMBL/GenBank/DDBJ databases">
        <authorList>
            <consortium name="Pathogen Informatics"/>
            <person name="Doyle S."/>
        </authorList>
    </citation>
    <scope>NUCLEOTIDE SEQUENCE [LARGE SCALE GENOMIC DNA]</scope>
    <source>
        <strain evidence="9 10">NCTC13063</strain>
    </source>
</reference>
<dbReference type="PROSITE" id="PS00609">
    <property type="entry name" value="GLYCOSYL_HYDROL_F32"/>
    <property type="match status" value="1"/>
</dbReference>
<dbReference type="Pfam" id="PF08244">
    <property type="entry name" value="Glyco_hydro_32C"/>
    <property type="match status" value="1"/>
</dbReference>
<dbReference type="GO" id="GO:0005737">
    <property type="term" value="C:cytoplasm"/>
    <property type="evidence" value="ECO:0007669"/>
    <property type="project" value="TreeGrafter"/>
</dbReference>
<organism evidence="9 10">
    <name type="scientific">Segatella buccae</name>
    <dbReference type="NCBI Taxonomy" id="28126"/>
    <lineage>
        <taxon>Bacteria</taxon>
        <taxon>Pseudomonadati</taxon>
        <taxon>Bacteroidota</taxon>
        <taxon>Bacteroidia</taxon>
        <taxon>Bacteroidales</taxon>
        <taxon>Prevotellaceae</taxon>
        <taxon>Segatella</taxon>
    </lineage>
</organism>
<dbReference type="Gene3D" id="2.115.10.20">
    <property type="entry name" value="Glycosyl hydrolase domain, family 43"/>
    <property type="match status" value="1"/>
</dbReference>
<dbReference type="GO" id="GO:0051669">
    <property type="term" value="F:fructan beta-fructosidase activity"/>
    <property type="evidence" value="ECO:0007669"/>
    <property type="project" value="UniProtKB-EC"/>
</dbReference>
<keyword evidence="2 4" id="KW-0378">Hydrolase</keyword>
<evidence type="ECO:0000259" key="8">
    <source>
        <dbReference type="Pfam" id="PF16352"/>
    </source>
</evidence>
<keyword evidence="5" id="KW-0732">Signal</keyword>
<accession>A0AAQ1UHX7</accession>
<evidence type="ECO:0000256" key="4">
    <source>
        <dbReference type="RuleBase" id="RU362110"/>
    </source>
</evidence>
<dbReference type="InterPro" id="IPR018053">
    <property type="entry name" value="Glyco_hydro_32_AS"/>
</dbReference>
<dbReference type="Pfam" id="PF16352">
    <property type="entry name" value="DUF4980"/>
    <property type="match status" value="1"/>
</dbReference>
<name>A0AAQ1UHX7_9BACT</name>
<dbReference type="PANTHER" id="PTHR42800">
    <property type="entry name" value="EXOINULINASE INUD (AFU_ORTHOLOGUE AFUA_5G00480)"/>
    <property type="match status" value="1"/>
</dbReference>
<feature type="chain" id="PRO_5042905660" evidence="5">
    <location>
        <begin position="23"/>
        <end position="601"/>
    </location>
</feature>
<evidence type="ECO:0000256" key="1">
    <source>
        <dbReference type="ARBA" id="ARBA00009902"/>
    </source>
</evidence>
<feature type="domain" description="Glycosyl hydrolase family 32 C-terminal" evidence="7">
    <location>
        <begin position="448"/>
        <end position="597"/>
    </location>
</feature>
<gene>
    <name evidence="9" type="primary">sacC</name>
    <name evidence="9" type="ORF">NCTC13063_00817</name>
</gene>
<evidence type="ECO:0000259" key="6">
    <source>
        <dbReference type="Pfam" id="PF00251"/>
    </source>
</evidence>
<evidence type="ECO:0000313" key="9">
    <source>
        <dbReference type="EMBL" id="SUB79550.1"/>
    </source>
</evidence>
<dbReference type="SMART" id="SM00640">
    <property type="entry name" value="Glyco_32"/>
    <property type="match status" value="1"/>
</dbReference>
<feature type="domain" description="DUF4980" evidence="8">
    <location>
        <begin position="33"/>
        <end position="141"/>
    </location>
</feature>
<dbReference type="InterPro" id="IPR032313">
    <property type="entry name" value="DUF4980"/>
</dbReference>
<dbReference type="CDD" id="cd18622">
    <property type="entry name" value="GH32_Inu-like"/>
    <property type="match status" value="1"/>
</dbReference>
<evidence type="ECO:0000256" key="3">
    <source>
        <dbReference type="ARBA" id="ARBA00023295"/>
    </source>
</evidence>
<sequence length="601" mass="67722">MTIVRKLLFLFIFTLTSMMINAQTSPGVPLFLSDNHAIYRLTADATYLLLPIEEKEENANVNLVVSNETAQTFNVKLAVDHIDYFVPLDISRYKGKQVLLDIGFNANRRTTGDIKDYSCWKELKTASTFDTANREKFRPQYHHTPDWGWMNDPNGLFYKDGVYHLYFQHNPYGSQWENMSWGHSTSRDLIHWEHQPEAIMPDALGTIFSGCCVVDKNNTAGFGANAVIAIYTSAGRSQTQSLAYSTDDGRTFTKYDRNPIITSNVPDFRDPHVFWNEDTKQWNLILAAGQEMNIYTSDNLKDWTYASSFGHGYGNHDGVWECPDLVKLPVRGTNEYKWVLICNINPGGPFGGNATQYFVGQFDGHKFTCESKPEVTKWMDYGKDHYAAITFDNAPEGRNLLLGWMSNWQYANNVPTKQYRSANTLPRDMYLFNDGGETYVGVEPAKELLALRDRAVVKASFTLGSKTFKQLFKNPTGVYEIVADITPATGSKLGLVLSNSKGEKVTMTYNTTDKTFSMDRAKSGDTTFSEAFPAMTVAPVKGGGIKRLRIFVDNSSIEVFEADGRMAMTNLVFPAEPYNTLTLTSDGRCKVNSFTVYSIKK</sequence>
<dbReference type="InterPro" id="IPR013320">
    <property type="entry name" value="ConA-like_dom_sf"/>
</dbReference>
<proteinExistence type="inferred from homology"/>
<dbReference type="Proteomes" id="UP000255283">
    <property type="component" value="Unassembled WGS sequence"/>
</dbReference>
<dbReference type="Pfam" id="PF00251">
    <property type="entry name" value="Glyco_hydro_32N"/>
    <property type="match status" value="1"/>
</dbReference>
<dbReference type="EMBL" id="UGTJ01000001">
    <property type="protein sequence ID" value="SUB79550.1"/>
    <property type="molecule type" value="Genomic_DNA"/>
</dbReference>
<dbReference type="InterPro" id="IPR001362">
    <property type="entry name" value="Glyco_hydro_32"/>
</dbReference>
<protein>
    <submittedName>
        <fullName evidence="9">Levanase</fullName>
        <ecNumber evidence="9">3.2.1.80</ecNumber>
    </submittedName>
</protein>
<evidence type="ECO:0000256" key="2">
    <source>
        <dbReference type="ARBA" id="ARBA00022801"/>
    </source>
</evidence>
<dbReference type="GO" id="GO:0005987">
    <property type="term" value="P:sucrose catabolic process"/>
    <property type="evidence" value="ECO:0007669"/>
    <property type="project" value="TreeGrafter"/>
</dbReference>
<comment type="caution">
    <text evidence="9">The sequence shown here is derived from an EMBL/GenBank/DDBJ whole genome shotgun (WGS) entry which is preliminary data.</text>
</comment>
<dbReference type="Gene3D" id="2.60.120.560">
    <property type="entry name" value="Exo-inulinase, domain 1"/>
    <property type="match status" value="1"/>
</dbReference>
<dbReference type="InterPro" id="IPR013148">
    <property type="entry name" value="Glyco_hydro_32_N"/>
</dbReference>
<dbReference type="GO" id="GO:0004575">
    <property type="term" value="F:sucrose alpha-glucosidase activity"/>
    <property type="evidence" value="ECO:0007669"/>
    <property type="project" value="TreeGrafter"/>
</dbReference>
<dbReference type="EC" id="3.2.1.80" evidence="9"/>
<keyword evidence="3 4" id="KW-0326">Glycosidase</keyword>
<dbReference type="InterPro" id="IPR013189">
    <property type="entry name" value="Glyco_hydro_32_C"/>
</dbReference>
<dbReference type="InterPro" id="IPR023296">
    <property type="entry name" value="Glyco_hydro_beta-prop_sf"/>
</dbReference>
<dbReference type="AlphaFoldDB" id="A0AAQ1UHX7"/>
<evidence type="ECO:0000256" key="5">
    <source>
        <dbReference type="SAM" id="SignalP"/>
    </source>
</evidence>
<comment type="similarity">
    <text evidence="1 4">Belongs to the glycosyl hydrolase 32 family.</text>
</comment>
<feature type="domain" description="Glycosyl hydrolase family 32 N-terminal" evidence="6">
    <location>
        <begin position="142"/>
        <end position="435"/>
    </location>
</feature>
<feature type="signal peptide" evidence="5">
    <location>
        <begin position="1"/>
        <end position="22"/>
    </location>
</feature>
<dbReference type="FunFam" id="2.115.10.20:FF:000002">
    <property type="entry name" value="Invertase 2"/>
    <property type="match status" value="1"/>
</dbReference>
<dbReference type="PANTHER" id="PTHR42800:SF1">
    <property type="entry name" value="EXOINULINASE INUD (AFU_ORTHOLOGUE AFUA_5G00480)"/>
    <property type="match status" value="1"/>
</dbReference>
<dbReference type="SUPFAM" id="SSF75005">
    <property type="entry name" value="Arabinanase/levansucrase/invertase"/>
    <property type="match status" value="1"/>
</dbReference>
<evidence type="ECO:0000313" key="10">
    <source>
        <dbReference type="Proteomes" id="UP000255283"/>
    </source>
</evidence>
<evidence type="ECO:0000259" key="7">
    <source>
        <dbReference type="Pfam" id="PF08244"/>
    </source>
</evidence>